<dbReference type="PANTHER" id="PTHR12736:SF21">
    <property type="entry name" value="LANC-LIKE PROTEIN 2"/>
    <property type="match status" value="1"/>
</dbReference>
<dbReference type="EMBL" id="CAJPVJ010001640">
    <property type="protein sequence ID" value="CAG2165079.1"/>
    <property type="molecule type" value="Genomic_DNA"/>
</dbReference>
<dbReference type="SUPFAM" id="SSF158745">
    <property type="entry name" value="LanC-like"/>
    <property type="match status" value="1"/>
</dbReference>
<dbReference type="Gene3D" id="1.50.10.10">
    <property type="match status" value="2"/>
</dbReference>
<accession>A0A7R9LNQ0</accession>
<dbReference type="InterPro" id="IPR020464">
    <property type="entry name" value="LanC-like_prot_euk"/>
</dbReference>
<dbReference type="GO" id="GO:0046872">
    <property type="term" value="F:metal ion binding"/>
    <property type="evidence" value="ECO:0007669"/>
    <property type="project" value="UniProtKB-KW"/>
</dbReference>
<dbReference type="PRINTS" id="PR01951">
    <property type="entry name" value="LANCEUKARYTE"/>
</dbReference>
<dbReference type="OrthoDB" id="10257263at2759"/>
<dbReference type="SMART" id="SM01260">
    <property type="entry name" value="LANC_like"/>
    <property type="match status" value="1"/>
</dbReference>
<dbReference type="InterPro" id="IPR012341">
    <property type="entry name" value="6hp_glycosidase-like_sf"/>
</dbReference>
<keyword evidence="4" id="KW-1185">Reference proteome</keyword>
<evidence type="ECO:0008006" key="5">
    <source>
        <dbReference type="Google" id="ProtNLM"/>
    </source>
</evidence>
<evidence type="ECO:0000313" key="4">
    <source>
        <dbReference type="Proteomes" id="UP000728032"/>
    </source>
</evidence>
<protein>
    <recommendedName>
        <fullName evidence="5">LanC-like protein 2</fullName>
    </recommendedName>
</protein>
<dbReference type="AlphaFoldDB" id="A0A7R9LNQ0"/>
<reference evidence="3" key="1">
    <citation type="submission" date="2020-11" db="EMBL/GenBank/DDBJ databases">
        <authorList>
            <person name="Tran Van P."/>
        </authorList>
    </citation>
    <scope>NUCLEOTIDE SEQUENCE</scope>
</reference>
<dbReference type="PANTHER" id="PTHR12736">
    <property type="entry name" value="LANC-LIKE PROTEIN"/>
    <property type="match status" value="1"/>
</dbReference>
<evidence type="ECO:0000256" key="2">
    <source>
        <dbReference type="PIRSR" id="PIRSR607822-1"/>
    </source>
</evidence>
<dbReference type="Proteomes" id="UP000728032">
    <property type="component" value="Unassembled WGS sequence"/>
</dbReference>
<gene>
    <name evidence="3" type="ORF">ONB1V03_LOCUS4625</name>
</gene>
<dbReference type="EMBL" id="OC916465">
    <property type="protein sequence ID" value="CAD7644362.1"/>
    <property type="molecule type" value="Genomic_DNA"/>
</dbReference>
<dbReference type="GO" id="GO:0031179">
    <property type="term" value="P:peptide modification"/>
    <property type="evidence" value="ECO:0007669"/>
    <property type="project" value="InterPro"/>
</dbReference>
<sequence>MSTKRYFDNHFEDFGPSDGVLDATGDGLNGRVKEDLMKNLTKLLQYLETNVNKTIDSNDYSVYTGSTGYALLYLHLSLVFNDHKLLDKAIAYIDPTLKRLRLKRDDISFLLGDSGVLSIASVIHDMNGNQNEGNKSLNVLKSMVKYCTDIDTKTPDELLYGRSGFLYSLLFVRKFISNSDQIIENNDIRAVVDAIIRSGQKTAKKDKTSERCPLIAVVDAIIRSGQKTAKKDKTSERCPLMYYWYKTPYLGAAHGLMGIMSLLLEAKSYLTDEELHKCVKPTIDYILSLRLSSGNYPSGLDDMSDVLVHWCHGSPGAVHLFALAYQVFKEERYLMAAKDCCECIWKRGLLRKGYGLCHGTAGNGYAFLRLYQLTGEEKYVFRAVKFGQWCCAYGEHGCRTPDRPFSMFEGLAGTLYYLTDLLQPKNSRFPAYQLTN</sequence>
<evidence type="ECO:0000256" key="1">
    <source>
        <dbReference type="ARBA" id="ARBA00007179"/>
    </source>
</evidence>
<dbReference type="CDD" id="cd04794">
    <property type="entry name" value="euk_LANCL"/>
    <property type="match status" value="1"/>
</dbReference>
<feature type="binding site" evidence="2">
    <location>
        <position position="311"/>
    </location>
    <ligand>
        <name>Zn(2+)</name>
        <dbReference type="ChEBI" id="CHEBI:29105"/>
    </ligand>
</feature>
<name>A0A7R9LNQ0_9ACAR</name>
<dbReference type="InterPro" id="IPR007822">
    <property type="entry name" value="LANC-like"/>
</dbReference>
<dbReference type="Pfam" id="PF05147">
    <property type="entry name" value="LANC_like"/>
    <property type="match status" value="1"/>
</dbReference>
<dbReference type="GO" id="GO:0005975">
    <property type="term" value="P:carbohydrate metabolic process"/>
    <property type="evidence" value="ECO:0007669"/>
    <property type="project" value="InterPro"/>
</dbReference>
<organism evidence="3">
    <name type="scientific">Oppiella nova</name>
    <dbReference type="NCBI Taxonomy" id="334625"/>
    <lineage>
        <taxon>Eukaryota</taxon>
        <taxon>Metazoa</taxon>
        <taxon>Ecdysozoa</taxon>
        <taxon>Arthropoda</taxon>
        <taxon>Chelicerata</taxon>
        <taxon>Arachnida</taxon>
        <taxon>Acari</taxon>
        <taxon>Acariformes</taxon>
        <taxon>Sarcoptiformes</taxon>
        <taxon>Oribatida</taxon>
        <taxon>Brachypylina</taxon>
        <taxon>Oppioidea</taxon>
        <taxon>Oppiidae</taxon>
        <taxon>Oppiella</taxon>
    </lineage>
</organism>
<dbReference type="GO" id="GO:0005886">
    <property type="term" value="C:plasma membrane"/>
    <property type="evidence" value="ECO:0007669"/>
    <property type="project" value="TreeGrafter"/>
</dbReference>
<feature type="binding site" evidence="2">
    <location>
        <position position="357"/>
    </location>
    <ligand>
        <name>Zn(2+)</name>
        <dbReference type="ChEBI" id="CHEBI:29105"/>
    </ligand>
</feature>
<comment type="similarity">
    <text evidence="1">Belongs to the LanC-like protein family.</text>
</comment>
<keyword evidence="2" id="KW-0479">Metal-binding</keyword>
<evidence type="ECO:0000313" key="3">
    <source>
        <dbReference type="EMBL" id="CAD7644362.1"/>
    </source>
</evidence>
<keyword evidence="2" id="KW-0862">Zinc</keyword>
<proteinExistence type="inferred from homology"/>
<dbReference type="PRINTS" id="PR01950">
    <property type="entry name" value="LANCSUPER"/>
</dbReference>
<feature type="binding site" evidence="2">
    <location>
        <position position="358"/>
    </location>
    <ligand>
        <name>Zn(2+)</name>
        <dbReference type="ChEBI" id="CHEBI:29105"/>
    </ligand>
</feature>